<name>A0AAV5FX77_ELECO</name>
<evidence type="ECO:0000313" key="1">
    <source>
        <dbReference type="EMBL" id="GJN39165.1"/>
    </source>
</evidence>
<comment type="caution">
    <text evidence="1">The sequence shown here is derived from an EMBL/GenBank/DDBJ whole genome shotgun (WGS) entry which is preliminary data.</text>
</comment>
<reference evidence="1" key="1">
    <citation type="journal article" date="2018" name="DNA Res.">
        <title>Multiple hybrid de novo genome assembly of finger millet, an orphan allotetraploid crop.</title>
        <authorList>
            <person name="Hatakeyama M."/>
            <person name="Aluri S."/>
            <person name="Balachadran M.T."/>
            <person name="Sivarajan S.R."/>
            <person name="Patrignani A."/>
            <person name="Gruter S."/>
            <person name="Poveda L."/>
            <person name="Shimizu-Inatsugi R."/>
            <person name="Baeten J."/>
            <person name="Francoijs K.J."/>
            <person name="Nataraja K.N."/>
            <person name="Reddy Y.A.N."/>
            <person name="Phadnis S."/>
            <person name="Ravikumar R.L."/>
            <person name="Schlapbach R."/>
            <person name="Sreeman S.M."/>
            <person name="Shimizu K.K."/>
        </authorList>
    </citation>
    <scope>NUCLEOTIDE SEQUENCE</scope>
</reference>
<reference evidence="1" key="2">
    <citation type="submission" date="2021-12" db="EMBL/GenBank/DDBJ databases">
        <title>Resequencing data analysis of finger millet.</title>
        <authorList>
            <person name="Hatakeyama M."/>
            <person name="Aluri S."/>
            <person name="Balachadran M.T."/>
            <person name="Sivarajan S.R."/>
            <person name="Poveda L."/>
            <person name="Shimizu-Inatsugi R."/>
            <person name="Schlapbach R."/>
            <person name="Sreeman S.M."/>
            <person name="Shimizu K.K."/>
        </authorList>
    </citation>
    <scope>NUCLEOTIDE SEQUENCE</scope>
</reference>
<dbReference type="AlphaFoldDB" id="A0AAV5FX77"/>
<dbReference type="Proteomes" id="UP001054889">
    <property type="component" value="Unassembled WGS sequence"/>
</dbReference>
<proteinExistence type="predicted"/>
<accession>A0AAV5FX77</accession>
<protein>
    <submittedName>
        <fullName evidence="1">Uncharacterized protein</fullName>
    </submittedName>
</protein>
<evidence type="ECO:0000313" key="2">
    <source>
        <dbReference type="Proteomes" id="UP001054889"/>
    </source>
</evidence>
<sequence length="132" mass="14447">MEFVIRSLPELRQAETSFERGPVSVTVQSFKIHEAQEVRKALLIHSHGMHRVLWNVNPARTWDVLGSAVRLCDSLRDLNAGIAQLQIDVLAGKIDIAGEEISPLNVCRVALSARADGLQAEGGLLMRAVVVV</sequence>
<gene>
    <name evidence="1" type="primary">gb28266</name>
    <name evidence="1" type="ORF">PR202_gb28266</name>
</gene>
<dbReference type="EMBL" id="BQKI01000097">
    <property type="protein sequence ID" value="GJN39165.1"/>
    <property type="molecule type" value="Genomic_DNA"/>
</dbReference>
<keyword evidence="2" id="KW-1185">Reference proteome</keyword>
<organism evidence="1 2">
    <name type="scientific">Eleusine coracana subsp. coracana</name>
    <dbReference type="NCBI Taxonomy" id="191504"/>
    <lineage>
        <taxon>Eukaryota</taxon>
        <taxon>Viridiplantae</taxon>
        <taxon>Streptophyta</taxon>
        <taxon>Embryophyta</taxon>
        <taxon>Tracheophyta</taxon>
        <taxon>Spermatophyta</taxon>
        <taxon>Magnoliopsida</taxon>
        <taxon>Liliopsida</taxon>
        <taxon>Poales</taxon>
        <taxon>Poaceae</taxon>
        <taxon>PACMAD clade</taxon>
        <taxon>Chloridoideae</taxon>
        <taxon>Cynodonteae</taxon>
        <taxon>Eleusininae</taxon>
        <taxon>Eleusine</taxon>
    </lineage>
</organism>